<dbReference type="AlphaFoldDB" id="A0AAN6F3A1"/>
<evidence type="ECO:0000313" key="3">
    <source>
        <dbReference type="Proteomes" id="UP001161757"/>
    </source>
</evidence>
<proteinExistence type="predicted"/>
<dbReference type="Proteomes" id="UP001161757">
    <property type="component" value="Unassembled WGS sequence"/>
</dbReference>
<feature type="region of interest" description="Disordered" evidence="1">
    <location>
        <begin position="34"/>
        <end position="53"/>
    </location>
</feature>
<comment type="caution">
    <text evidence="2">The sequence shown here is derived from an EMBL/GenBank/DDBJ whole genome shotgun (WGS) entry which is preliminary data.</text>
</comment>
<dbReference type="EMBL" id="JAJGCB010000001">
    <property type="protein sequence ID" value="KAJ8995928.1"/>
    <property type="molecule type" value="Genomic_DNA"/>
</dbReference>
<evidence type="ECO:0000256" key="1">
    <source>
        <dbReference type="SAM" id="MobiDB-lite"/>
    </source>
</evidence>
<name>A0AAN6F3A1_EXODE</name>
<accession>A0AAN6F3A1</accession>
<reference evidence="2" key="1">
    <citation type="submission" date="2023-01" db="EMBL/GenBank/DDBJ databases">
        <title>Exophiala dermititidis isolated from Cystic Fibrosis Patient.</title>
        <authorList>
            <person name="Kurbessoian T."/>
            <person name="Crocker A."/>
            <person name="Murante D."/>
            <person name="Hogan D.A."/>
            <person name="Stajich J.E."/>
        </authorList>
    </citation>
    <scope>NUCLEOTIDE SEQUENCE</scope>
    <source>
        <strain evidence="2">Ex8</strain>
    </source>
</reference>
<protein>
    <submittedName>
        <fullName evidence="2">Uncharacterized protein</fullName>
    </submittedName>
</protein>
<gene>
    <name evidence="2" type="ORF">HRR80_000676</name>
</gene>
<evidence type="ECO:0000313" key="2">
    <source>
        <dbReference type="EMBL" id="KAJ8995928.1"/>
    </source>
</evidence>
<sequence length="467" mass="51868">MMIRAYKALIAIVAPILVLGLLLSSKRRRVAIPVEQPVDNPKPDTYAPASQSLDPPNQGIANVDILAPSHLLTIDDDGQPVIDTSAYRILHSNSTATGLYFPIHLGGSAGFNPSIIPHPTKFDAWIVVVQQISNKNPVGHSSQLICNAGFMNDVLICMAEPAVLPVKATRGNCEDELAHFNFEYGPRDARLFYGPLAPYLVYGSHSAYTCMGMWMQDFRMLVDDYRIEAVLAKDFTEPTELQRPPPYKGVEKNFFVFWDTVGNIYAHSEIVPQRVLSRIGPDGSSGPDLAPVTVDNDSRCMARYMPPAMLGTSAVQQATNSLAITLCMRSDPDCMPTDKNTFILALFHYKTNFDGHSVYEPYAMLFQRSEPFALHGISTKPFWISGRSKFSRLSGNVHWQDSDALPENHSEMFYIRSINWRAHGQKYHGYMDDILFLAFGVEQSRSGAIDVAAADLLQDLGLCSELK</sequence>
<organism evidence="2 3">
    <name type="scientific">Exophiala dermatitidis</name>
    <name type="common">Black yeast-like fungus</name>
    <name type="synonym">Wangiella dermatitidis</name>
    <dbReference type="NCBI Taxonomy" id="5970"/>
    <lineage>
        <taxon>Eukaryota</taxon>
        <taxon>Fungi</taxon>
        <taxon>Dikarya</taxon>
        <taxon>Ascomycota</taxon>
        <taxon>Pezizomycotina</taxon>
        <taxon>Eurotiomycetes</taxon>
        <taxon>Chaetothyriomycetidae</taxon>
        <taxon>Chaetothyriales</taxon>
        <taxon>Herpotrichiellaceae</taxon>
        <taxon>Exophiala</taxon>
    </lineage>
</organism>